<name>A0A1I3LP38_9PLAN</name>
<dbReference type="STRING" id="1576369.SAMN05421753_11317"/>
<evidence type="ECO:0000313" key="3">
    <source>
        <dbReference type="EMBL" id="SFI86265.1"/>
    </source>
</evidence>
<sequence length="426" mass="47289">MTPVDDSSGTASPALSLKRKTGPLGCAGCIGSLFLFVFCSLFFAAGATLLWFATLGPMLKMAIAQTWVETPCVIVSSEVIGDDTFTVDIRYQYTFNDRNYDGDRYWFFTGRTSGKKSKEAIVAQHPPGKKTVCYVDPKQPDESVLNRQFNTSLLWGLFSVPFLLVGIGGYIGILMSRRSKPAALQSPEEFDLAGRSAADREAQRHSSVLMTADTDFDDDDLEEEPGPTTLSPSSSRMGSFIGLLIFAVIWNGVVGVFIAMRMRDWLQGKWEWMPELILIPFGLIGLLILFGAFHTFLALFNPVPVLTLSRRLIPLGGTANLSWNFQGSPRGIRMLKITLKGTEEATYTRGTDTHTDRSTFYEQVFVEASEPAQIEQGQATVEIPTDTMHSLNGRHNKIVWQIHFEGEIPNWPNVTATFPIRVVPHE</sequence>
<dbReference type="Pfam" id="PF12158">
    <property type="entry name" value="DUF3592"/>
    <property type="match status" value="1"/>
</dbReference>
<keyword evidence="4" id="KW-1185">Reference proteome</keyword>
<evidence type="ECO:0000259" key="2">
    <source>
        <dbReference type="Pfam" id="PF12158"/>
    </source>
</evidence>
<feature type="transmembrane region" description="Helical" evidence="1">
    <location>
        <begin position="153"/>
        <end position="175"/>
    </location>
</feature>
<keyword evidence="1" id="KW-1133">Transmembrane helix</keyword>
<dbReference type="AlphaFoldDB" id="A0A1I3LP38"/>
<dbReference type="EMBL" id="FOQD01000013">
    <property type="protein sequence ID" value="SFI86265.1"/>
    <property type="molecule type" value="Genomic_DNA"/>
</dbReference>
<evidence type="ECO:0000313" key="4">
    <source>
        <dbReference type="Proteomes" id="UP000199518"/>
    </source>
</evidence>
<keyword evidence="1" id="KW-0472">Membrane</keyword>
<reference evidence="4" key="1">
    <citation type="submission" date="2016-10" db="EMBL/GenBank/DDBJ databases">
        <authorList>
            <person name="Varghese N."/>
            <person name="Submissions S."/>
        </authorList>
    </citation>
    <scope>NUCLEOTIDE SEQUENCE [LARGE SCALE GENOMIC DNA]</scope>
    <source>
        <strain evidence="4">DSM 26348</strain>
    </source>
</reference>
<proteinExistence type="predicted"/>
<dbReference type="InterPro" id="IPR021994">
    <property type="entry name" value="DUF3592"/>
</dbReference>
<feature type="transmembrane region" description="Helical" evidence="1">
    <location>
        <begin position="279"/>
        <end position="300"/>
    </location>
</feature>
<keyword evidence="1" id="KW-0812">Transmembrane</keyword>
<protein>
    <recommendedName>
        <fullName evidence="2">DUF3592 domain-containing protein</fullName>
    </recommendedName>
</protein>
<dbReference type="OrthoDB" id="228317at2"/>
<feature type="transmembrane region" description="Helical" evidence="1">
    <location>
        <begin position="240"/>
        <end position="259"/>
    </location>
</feature>
<accession>A0A1I3LP38</accession>
<dbReference type="RefSeq" id="WP_092052142.1">
    <property type="nucleotide sequence ID" value="NZ_FOQD01000013.1"/>
</dbReference>
<organism evidence="3 4">
    <name type="scientific">Planctomicrobium piriforme</name>
    <dbReference type="NCBI Taxonomy" id="1576369"/>
    <lineage>
        <taxon>Bacteria</taxon>
        <taxon>Pseudomonadati</taxon>
        <taxon>Planctomycetota</taxon>
        <taxon>Planctomycetia</taxon>
        <taxon>Planctomycetales</taxon>
        <taxon>Planctomycetaceae</taxon>
        <taxon>Planctomicrobium</taxon>
    </lineage>
</organism>
<feature type="domain" description="DUF3592" evidence="2">
    <location>
        <begin position="70"/>
        <end position="149"/>
    </location>
</feature>
<gene>
    <name evidence="3" type="ORF">SAMN05421753_11317</name>
</gene>
<dbReference type="Proteomes" id="UP000199518">
    <property type="component" value="Unassembled WGS sequence"/>
</dbReference>
<evidence type="ECO:0000256" key="1">
    <source>
        <dbReference type="SAM" id="Phobius"/>
    </source>
</evidence>
<feature type="transmembrane region" description="Helical" evidence="1">
    <location>
        <begin position="24"/>
        <end position="52"/>
    </location>
</feature>